<dbReference type="GeneID" id="20815457"/>
<dbReference type="RefSeq" id="XP_009839274.1">
    <property type="nucleotide sequence ID" value="XM_009840972.1"/>
</dbReference>
<sequence length="263" mass="27563">MAKTAVVLFVAAVAAAIQDKITPSVVQWLQQSSTANVAVALYFDSYLDVHSSLNNHAKCFSIDNIGGFQCNDLAKEEICSIAALPEVREIVVIVPSDSDFTPKPADALTTTAATTNLCPLNIIPKHNTTAAAPTTTASQDKITPSVVQWLQQSSTANVAVALDLVSHVSGHTSLYNHAKCVTLDAVGGVFQCDALTKKDICSIAALPEVREIVVIVPSDSDFTPEPADALTTTAATTNICPLNIIPKHITAAATPSACDNPGR</sequence>
<dbReference type="AlphaFoldDB" id="W4FX05"/>
<dbReference type="VEuPathDB" id="FungiDB:H257_13461"/>
<feature type="chain" id="PRO_5004840508" description="FAS1 domain-containing protein" evidence="1">
    <location>
        <begin position="17"/>
        <end position="263"/>
    </location>
</feature>
<proteinExistence type="predicted"/>
<name>W4FX05_APHAT</name>
<evidence type="ECO:0000313" key="2">
    <source>
        <dbReference type="EMBL" id="ETV71334.1"/>
    </source>
</evidence>
<keyword evidence="1" id="KW-0732">Signal</keyword>
<gene>
    <name evidence="2" type="ORF">H257_13461</name>
</gene>
<accession>W4FX05</accession>
<protein>
    <recommendedName>
        <fullName evidence="3">FAS1 domain-containing protein</fullName>
    </recommendedName>
</protein>
<evidence type="ECO:0008006" key="3">
    <source>
        <dbReference type="Google" id="ProtNLM"/>
    </source>
</evidence>
<dbReference type="EMBL" id="KI913161">
    <property type="protein sequence ID" value="ETV71334.1"/>
    <property type="molecule type" value="Genomic_DNA"/>
</dbReference>
<feature type="signal peptide" evidence="1">
    <location>
        <begin position="1"/>
        <end position="16"/>
    </location>
</feature>
<evidence type="ECO:0000256" key="1">
    <source>
        <dbReference type="SAM" id="SignalP"/>
    </source>
</evidence>
<organism evidence="2">
    <name type="scientific">Aphanomyces astaci</name>
    <name type="common">Crayfish plague agent</name>
    <dbReference type="NCBI Taxonomy" id="112090"/>
    <lineage>
        <taxon>Eukaryota</taxon>
        <taxon>Sar</taxon>
        <taxon>Stramenopiles</taxon>
        <taxon>Oomycota</taxon>
        <taxon>Saprolegniomycetes</taxon>
        <taxon>Saprolegniales</taxon>
        <taxon>Verrucalvaceae</taxon>
        <taxon>Aphanomyces</taxon>
    </lineage>
</organism>
<reference evidence="2" key="1">
    <citation type="submission" date="2013-12" db="EMBL/GenBank/DDBJ databases">
        <title>The Genome Sequence of Aphanomyces astaci APO3.</title>
        <authorList>
            <consortium name="The Broad Institute Genomics Platform"/>
            <person name="Russ C."/>
            <person name="Tyler B."/>
            <person name="van West P."/>
            <person name="Dieguez-Uribeondo J."/>
            <person name="Young S.K."/>
            <person name="Zeng Q."/>
            <person name="Gargeya S."/>
            <person name="Fitzgerald M."/>
            <person name="Abouelleil A."/>
            <person name="Alvarado L."/>
            <person name="Chapman S.B."/>
            <person name="Gainer-Dewar J."/>
            <person name="Goldberg J."/>
            <person name="Griggs A."/>
            <person name="Gujja S."/>
            <person name="Hansen M."/>
            <person name="Howarth C."/>
            <person name="Imamovic A."/>
            <person name="Ireland A."/>
            <person name="Larimer J."/>
            <person name="McCowan C."/>
            <person name="Murphy C."/>
            <person name="Pearson M."/>
            <person name="Poon T.W."/>
            <person name="Priest M."/>
            <person name="Roberts A."/>
            <person name="Saif S."/>
            <person name="Shea T."/>
            <person name="Sykes S."/>
            <person name="Wortman J."/>
            <person name="Nusbaum C."/>
            <person name="Birren B."/>
        </authorList>
    </citation>
    <scope>NUCLEOTIDE SEQUENCE [LARGE SCALE GENOMIC DNA]</scope>
    <source>
        <strain evidence="2">APO3</strain>
    </source>
</reference>